<dbReference type="STRING" id="298386.PBPRB1254"/>
<reference evidence="2" key="1">
    <citation type="journal article" date="2005" name="Science">
        <title>Life at depth: Photobacterium profundum genome sequence and expression analysis.</title>
        <authorList>
            <person name="Vezzi A."/>
            <person name="Campanaro S."/>
            <person name="D'Angelo M."/>
            <person name="Simonato F."/>
            <person name="Vitulo N."/>
            <person name="Lauro F.M."/>
            <person name="Cestaro A."/>
            <person name="Malacrida G."/>
            <person name="Simionati B."/>
            <person name="Cannata N."/>
            <person name="Romualdi C."/>
            <person name="Bartlett D.H."/>
            <person name="Valle G."/>
        </authorList>
    </citation>
    <scope>NUCLEOTIDE SEQUENCE [LARGE SCALE GENOMIC DNA]</scope>
    <source>
        <strain evidence="2">ATCC BAA-1253 / SS9</strain>
    </source>
</reference>
<evidence type="ECO:0000313" key="1">
    <source>
        <dbReference type="EMBL" id="CAG23125.1"/>
    </source>
</evidence>
<dbReference type="AlphaFoldDB" id="Q6LHV5"/>
<dbReference type="HOGENOM" id="CLU_1234085_0_0_6"/>
<keyword evidence="2" id="KW-1185">Reference proteome</keyword>
<gene>
    <name evidence="1" type="ordered locus">PBPRB1254</name>
</gene>
<accession>Q6LHV5</accession>
<protein>
    <submittedName>
        <fullName evidence="1">Uncharacterized protein</fullName>
    </submittedName>
</protein>
<dbReference type="EMBL" id="CR378679">
    <property type="protein sequence ID" value="CAG23125.1"/>
    <property type="molecule type" value="Genomic_DNA"/>
</dbReference>
<name>Q6LHV5_PHOPR</name>
<organism evidence="1 2">
    <name type="scientific">Photobacterium profundum (strain SS9)</name>
    <dbReference type="NCBI Taxonomy" id="298386"/>
    <lineage>
        <taxon>Bacteria</taxon>
        <taxon>Pseudomonadati</taxon>
        <taxon>Pseudomonadota</taxon>
        <taxon>Gammaproteobacteria</taxon>
        <taxon>Vibrionales</taxon>
        <taxon>Vibrionaceae</taxon>
        <taxon>Photobacterium</taxon>
    </lineage>
</organism>
<dbReference type="KEGG" id="ppr:PBPRB1254"/>
<dbReference type="Proteomes" id="UP000000593">
    <property type="component" value="Chromosome 2"/>
</dbReference>
<dbReference type="RefSeq" id="WP_011221308.1">
    <property type="nucleotide sequence ID" value="NC_006371.1"/>
</dbReference>
<sequence length="224" mass="25688">MTSRKSDVLSNLDYANDRFQTMMDELFAAKREQKNPKNLVHAAADVLSNSRECFDYLGQDILYTHILPLTNNKKILNSHNQGKLKAYFPFYESQLKKQAVYAELRRTSPDLHQRLLNLADDIKNNNVIPNTLFKCGLFEELKDIVNHKKHDRLIALVSTNNAEILIDSPESKLLIPRGGQQGWNQVIAAPGAVISKVAEYRFEHNKREVAEFWMFSSRATSIII</sequence>
<evidence type="ECO:0000313" key="2">
    <source>
        <dbReference type="Proteomes" id="UP000000593"/>
    </source>
</evidence>
<dbReference type="eggNOG" id="ENOG502ZEQR">
    <property type="taxonomic scope" value="Bacteria"/>
</dbReference>
<proteinExistence type="predicted"/>